<accession>A0A6I2R5D6</accession>
<comment type="caution">
    <text evidence="1">The sequence shown here is derived from an EMBL/GenBank/DDBJ whole genome shotgun (WGS) entry which is preliminary data.</text>
</comment>
<dbReference type="AlphaFoldDB" id="A0A6I2R5D6"/>
<name>A0A6I2R5D6_FLAPL</name>
<dbReference type="EMBL" id="WKPR01000022">
    <property type="protein sequence ID" value="MSB21411.1"/>
    <property type="molecule type" value="Genomic_DNA"/>
</dbReference>
<sequence length="65" mass="7075">MTKQQEAKVCLNCKFSTCMGTDNCPALALDRPRKSIKISLLRDLLLAGYDPAEVCFAVVEGTALI</sequence>
<reference evidence="1 2" key="1">
    <citation type="journal article" date="2019" name="Nat. Med.">
        <title>A library of human gut bacterial isolates paired with longitudinal multiomics data enables mechanistic microbiome research.</title>
        <authorList>
            <person name="Poyet M."/>
            <person name="Groussin M."/>
            <person name="Gibbons S.M."/>
            <person name="Avila-Pacheco J."/>
            <person name="Jiang X."/>
            <person name="Kearney S.M."/>
            <person name="Perrotta A.R."/>
            <person name="Berdy B."/>
            <person name="Zhao S."/>
            <person name="Lieberman T.D."/>
            <person name="Swanson P.K."/>
            <person name="Smith M."/>
            <person name="Roesemann S."/>
            <person name="Alexander J.E."/>
            <person name="Rich S.A."/>
            <person name="Livny J."/>
            <person name="Vlamakis H."/>
            <person name="Clish C."/>
            <person name="Bullock K."/>
            <person name="Deik A."/>
            <person name="Scott J."/>
            <person name="Pierce K.A."/>
            <person name="Xavier R.J."/>
            <person name="Alm E.J."/>
        </authorList>
    </citation>
    <scope>NUCLEOTIDE SEQUENCE [LARGE SCALE GENOMIC DNA]</scope>
    <source>
        <strain evidence="1 2">BIOML-A2</strain>
    </source>
</reference>
<proteinExistence type="predicted"/>
<protein>
    <submittedName>
        <fullName evidence="1">Uncharacterized protein</fullName>
    </submittedName>
</protein>
<dbReference type="Proteomes" id="UP000434475">
    <property type="component" value="Unassembled WGS sequence"/>
</dbReference>
<dbReference type="RefSeq" id="WP_172697941.1">
    <property type="nucleotide sequence ID" value="NZ_WKPR01000022.1"/>
</dbReference>
<evidence type="ECO:0000313" key="2">
    <source>
        <dbReference type="Proteomes" id="UP000434475"/>
    </source>
</evidence>
<gene>
    <name evidence="1" type="ORF">GKE97_18105</name>
</gene>
<evidence type="ECO:0000313" key="1">
    <source>
        <dbReference type="EMBL" id="MSB21411.1"/>
    </source>
</evidence>
<organism evidence="1 2">
    <name type="scientific">Flavonifractor plautii</name>
    <name type="common">Fusobacterium plautii</name>
    <dbReference type="NCBI Taxonomy" id="292800"/>
    <lineage>
        <taxon>Bacteria</taxon>
        <taxon>Bacillati</taxon>
        <taxon>Bacillota</taxon>
        <taxon>Clostridia</taxon>
        <taxon>Eubacteriales</taxon>
        <taxon>Oscillospiraceae</taxon>
        <taxon>Flavonifractor</taxon>
    </lineage>
</organism>